<evidence type="ECO:0000313" key="2">
    <source>
        <dbReference type="Proteomes" id="UP001180453"/>
    </source>
</evidence>
<sequence>MSTVLWANQLADGAVTSDEEDKAALFRHSSRLDAICRKLGLGPFSALCDSTDVRFNHGDFELPPGAESTNDVMAKEGVWVDAGEAVRRLQAMLAHITQNKTRFGLLRNDLDDVIAELQQSIGFAELAAAAKAKFNFCIVE</sequence>
<keyword evidence="2" id="KW-1185">Reference proteome</keyword>
<organism evidence="1 2">
    <name type="scientific">Roseateles saccharophilus</name>
    <name type="common">Pseudomonas saccharophila</name>
    <dbReference type="NCBI Taxonomy" id="304"/>
    <lineage>
        <taxon>Bacteria</taxon>
        <taxon>Pseudomonadati</taxon>
        <taxon>Pseudomonadota</taxon>
        <taxon>Betaproteobacteria</taxon>
        <taxon>Burkholderiales</taxon>
        <taxon>Sphaerotilaceae</taxon>
        <taxon>Roseateles</taxon>
    </lineage>
</organism>
<dbReference type="EMBL" id="JAVDXU010000002">
    <property type="protein sequence ID" value="MDR7270849.1"/>
    <property type="molecule type" value="Genomic_DNA"/>
</dbReference>
<protein>
    <submittedName>
        <fullName evidence="1">Uncharacterized protein</fullName>
    </submittedName>
</protein>
<name>A0ABU1YPS2_ROSSA</name>
<accession>A0ABU1YPS2</accession>
<evidence type="ECO:0000313" key="1">
    <source>
        <dbReference type="EMBL" id="MDR7270849.1"/>
    </source>
</evidence>
<reference evidence="1 2" key="1">
    <citation type="submission" date="2023-07" db="EMBL/GenBank/DDBJ databases">
        <title>Sorghum-associated microbial communities from plants grown in Nebraska, USA.</title>
        <authorList>
            <person name="Schachtman D."/>
        </authorList>
    </citation>
    <scope>NUCLEOTIDE SEQUENCE [LARGE SCALE GENOMIC DNA]</scope>
    <source>
        <strain evidence="1 2">BE314</strain>
    </source>
</reference>
<dbReference type="Proteomes" id="UP001180453">
    <property type="component" value="Unassembled WGS sequence"/>
</dbReference>
<comment type="caution">
    <text evidence="1">The sequence shown here is derived from an EMBL/GenBank/DDBJ whole genome shotgun (WGS) entry which is preliminary data.</text>
</comment>
<dbReference type="RefSeq" id="WP_310267171.1">
    <property type="nucleotide sequence ID" value="NZ_JAVDXU010000002.1"/>
</dbReference>
<gene>
    <name evidence="1" type="ORF">J2X20_003507</name>
</gene>
<proteinExistence type="predicted"/>